<name>A0AAD7B7L9_9AGAR</name>
<dbReference type="Gene3D" id="3.80.10.10">
    <property type="entry name" value="Ribonuclease Inhibitor"/>
    <property type="match status" value="1"/>
</dbReference>
<sequence>MSFVPDDLIDPMTRLPVEISSDILAQSLPMPRWGVWKTLTVLLRVCHRWREIALSSPAVWSTISDEGIPVAKFVDLLDIWLARAGELPVSVTLSYADLFTLPGILLTLKKHVHRIQSLHVLTIYADVKEMTFPMPALRSLTLASMELSASQALELLRAAPSLVECNFDQVYFEWDTTPMPLTHPKLRELRFGRLHLRCCSAELLRYLTLPALRTLAISLSKISVEDLCAFLTRSAPPLRHLHLRVREEDIGDELGIIPVLELMPGLTDLEIVSPAPSKRTAFGVFAAAPHLLPGLQNLLVDEQYRHSAEDYQLVLDFLEKRRALMRSLWFVVEEEERVFDSEDEGGVGGALRAFRTEGMRVHFGRYDSYYLMENGSSVGFAPRFMYI</sequence>
<accession>A0AAD7B7L9</accession>
<protein>
    <recommendedName>
        <fullName evidence="3">F-box domain-containing protein</fullName>
    </recommendedName>
</protein>
<proteinExistence type="predicted"/>
<comment type="caution">
    <text evidence="1">The sequence shown here is derived from an EMBL/GenBank/DDBJ whole genome shotgun (WGS) entry which is preliminary data.</text>
</comment>
<dbReference type="InterPro" id="IPR032675">
    <property type="entry name" value="LRR_dom_sf"/>
</dbReference>
<dbReference type="EMBL" id="JARKIF010000029">
    <property type="protein sequence ID" value="KAJ7613017.1"/>
    <property type="molecule type" value="Genomic_DNA"/>
</dbReference>
<organism evidence="1 2">
    <name type="scientific">Roridomyces roridus</name>
    <dbReference type="NCBI Taxonomy" id="1738132"/>
    <lineage>
        <taxon>Eukaryota</taxon>
        <taxon>Fungi</taxon>
        <taxon>Dikarya</taxon>
        <taxon>Basidiomycota</taxon>
        <taxon>Agaricomycotina</taxon>
        <taxon>Agaricomycetes</taxon>
        <taxon>Agaricomycetidae</taxon>
        <taxon>Agaricales</taxon>
        <taxon>Marasmiineae</taxon>
        <taxon>Mycenaceae</taxon>
        <taxon>Roridomyces</taxon>
    </lineage>
</organism>
<dbReference type="Proteomes" id="UP001221142">
    <property type="component" value="Unassembled WGS sequence"/>
</dbReference>
<keyword evidence="2" id="KW-1185">Reference proteome</keyword>
<gene>
    <name evidence="1" type="ORF">FB45DRAFT_1065143</name>
</gene>
<dbReference type="AlphaFoldDB" id="A0AAD7B7L9"/>
<reference evidence="1" key="1">
    <citation type="submission" date="2023-03" db="EMBL/GenBank/DDBJ databases">
        <title>Massive genome expansion in bonnet fungi (Mycena s.s.) driven by repeated elements and novel gene families across ecological guilds.</title>
        <authorList>
            <consortium name="Lawrence Berkeley National Laboratory"/>
            <person name="Harder C.B."/>
            <person name="Miyauchi S."/>
            <person name="Viragh M."/>
            <person name="Kuo A."/>
            <person name="Thoen E."/>
            <person name="Andreopoulos B."/>
            <person name="Lu D."/>
            <person name="Skrede I."/>
            <person name="Drula E."/>
            <person name="Henrissat B."/>
            <person name="Morin E."/>
            <person name="Kohler A."/>
            <person name="Barry K."/>
            <person name="LaButti K."/>
            <person name="Morin E."/>
            <person name="Salamov A."/>
            <person name="Lipzen A."/>
            <person name="Mereny Z."/>
            <person name="Hegedus B."/>
            <person name="Baldrian P."/>
            <person name="Stursova M."/>
            <person name="Weitz H."/>
            <person name="Taylor A."/>
            <person name="Grigoriev I.V."/>
            <person name="Nagy L.G."/>
            <person name="Martin F."/>
            <person name="Kauserud H."/>
        </authorList>
    </citation>
    <scope>NUCLEOTIDE SEQUENCE</scope>
    <source>
        <strain evidence="1">9284</strain>
    </source>
</reference>
<evidence type="ECO:0008006" key="3">
    <source>
        <dbReference type="Google" id="ProtNLM"/>
    </source>
</evidence>
<evidence type="ECO:0000313" key="2">
    <source>
        <dbReference type="Proteomes" id="UP001221142"/>
    </source>
</evidence>
<evidence type="ECO:0000313" key="1">
    <source>
        <dbReference type="EMBL" id="KAJ7613017.1"/>
    </source>
</evidence>
<dbReference type="SUPFAM" id="SSF52047">
    <property type="entry name" value="RNI-like"/>
    <property type="match status" value="1"/>
</dbReference>